<proteinExistence type="predicted"/>
<dbReference type="AlphaFoldDB" id="A0A4Y8CI99"/>
<dbReference type="STRING" id="38488.A0A4Y8CI99"/>
<evidence type="ECO:0000313" key="2">
    <source>
        <dbReference type="Proteomes" id="UP000297299"/>
    </source>
</evidence>
<accession>A0A4Y8CI99</accession>
<protein>
    <submittedName>
        <fullName evidence="1">Uncharacterized protein</fullName>
    </submittedName>
</protein>
<organism evidence="1 2">
    <name type="scientific">Botryotinia calthae</name>
    <dbReference type="NCBI Taxonomy" id="38488"/>
    <lineage>
        <taxon>Eukaryota</taxon>
        <taxon>Fungi</taxon>
        <taxon>Dikarya</taxon>
        <taxon>Ascomycota</taxon>
        <taxon>Pezizomycotina</taxon>
        <taxon>Leotiomycetes</taxon>
        <taxon>Helotiales</taxon>
        <taxon>Sclerotiniaceae</taxon>
        <taxon>Botryotinia</taxon>
    </lineage>
</organism>
<evidence type="ECO:0000313" key="1">
    <source>
        <dbReference type="EMBL" id="TEY31031.1"/>
    </source>
</evidence>
<name>A0A4Y8CI99_9HELO</name>
<keyword evidence="2" id="KW-1185">Reference proteome</keyword>
<sequence>MNEDLSVTDVEEGESYEVRRVGEEYWVQVQVIIPPPFVDTIMKVTQGNYRYTLWKDLLDDKARLGISVIYLEKEEL</sequence>
<gene>
    <name evidence="1" type="ORF">BOTCAL_0828g00010</name>
</gene>
<dbReference type="Proteomes" id="UP000297299">
    <property type="component" value="Unassembled WGS sequence"/>
</dbReference>
<reference evidence="1 2" key="1">
    <citation type="submission" date="2017-11" db="EMBL/GenBank/DDBJ databases">
        <title>Comparative genomics of Botrytis spp.</title>
        <authorList>
            <person name="Valero-Jimenez C.A."/>
            <person name="Tapia P."/>
            <person name="Veloso J."/>
            <person name="Silva-Moreno E."/>
            <person name="Staats M."/>
            <person name="Valdes J.H."/>
            <person name="Van Kan J.A.L."/>
        </authorList>
    </citation>
    <scope>NUCLEOTIDE SEQUENCE [LARGE SCALE GENOMIC DNA]</scope>
    <source>
        <strain evidence="1 2">MUCL2830</strain>
    </source>
</reference>
<comment type="caution">
    <text evidence="1">The sequence shown here is derived from an EMBL/GenBank/DDBJ whole genome shotgun (WGS) entry which is preliminary data.</text>
</comment>
<dbReference type="EMBL" id="PHWZ01000824">
    <property type="protein sequence ID" value="TEY31031.1"/>
    <property type="molecule type" value="Genomic_DNA"/>
</dbReference>